<feature type="binding site" evidence="9">
    <location>
        <position position="326"/>
    </location>
    <ligand>
        <name>Ca(2+)</name>
        <dbReference type="ChEBI" id="CHEBI:29108"/>
        <label>2</label>
    </ligand>
</feature>
<dbReference type="GO" id="GO:0042744">
    <property type="term" value="P:hydrogen peroxide catabolic process"/>
    <property type="evidence" value="ECO:0007669"/>
    <property type="project" value="TreeGrafter"/>
</dbReference>
<dbReference type="GO" id="GO:0046872">
    <property type="term" value="F:metal ion binding"/>
    <property type="evidence" value="ECO:0007669"/>
    <property type="project" value="UniProtKB-UniRule"/>
</dbReference>
<dbReference type="STRING" id="50376.A0A517KY19"/>
<dbReference type="PRINTS" id="PR00462">
    <property type="entry name" value="LIGNINASE"/>
</dbReference>
<feature type="domain" description="Plant heme peroxidase family profile" evidence="14">
    <location>
        <begin position="176"/>
        <end position="416"/>
    </location>
</feature>
<keyword evidence="7" id="KW-0325">Glycoprotein</keyword>
<feature type="binding site" evidence="9">
    <location>
        <position position="200"/>
    </location>
    <ligand>
        <name>Ca(2+)</name>
        <dbReference type="ChEBI" id="CHEBI:29108"/>
        <label>1</label>
    </ligand>
</feature>
<keyword evidence="2 12" id="KW-0575">Peroxidase</keyword>
<keyword evidence="11" id="KW-1015">Disulfide bond</keyword>
<comment type="cofactor">
    <cofactor evidence="9">
        <name>heme b</name>
        <dbReference type="ChEBI" id="CHEBI:60344"/>
    </cofactor>
    <text evidence="9">Binds 1 heme b (iron(II)-protoporphyrin IX) group per subunit.</text>
</comment>
<evidence type="ECO:0000256" key="3">
    <source>
        <dbReference type="ARBA" id="ARBA00022617"/>
    </source>
</evidence>
<keyword evidence="16" id="KW-1185">Reference proteome</keyword>
<keyword evidence="3 9" id="KW-0349">Heme</keyword>
<feature type="binding site" evidence="9">
    <location>
        <position position="202"/>
    </location>
    <ligand>
        <name>Ca(2+)</name>
        <dbReference type="ChEBI" id="CHEBI:29108"/>
        <label>1</label>
    </ligand>
</feature>
<dbReference type="InterPro" id="IPR010255">
    <property type="entry name" value="Haem_peroxidase_sf"/>
</dbReference>
<feature type="compositionally biased region" description="Low complexity" evidence="13">
    <location>
        <begin position="110"/>
        <end position="124"/>
    </location>
</feature>
<dbReference type="PRINTS" id="PR00458">
    <property type="entry name" value="PEROXIDASE"/>
</dbReference>
<evidence type="ECO:0000256" key="7">
    <source>
        <dbReference type="ARBA" id="ARBA00023180"/>
    </source>
</evidence>
<feature type="site" description="Transition state stabilizer" evidence="10">
    <location>
        <position position="182"/>
    </location>
</feature>
<dbReference type="OrthoDB" id="2113341at2759"/>
<feature type="binding site" evidence="9">
    <location>
        <position position="328"/>
    </location>
    <ligand>
        <name>Ca(2+)</name>
        <dbReference type="ChEBI" id="CHEBI:29108"/>
        <label>2</label>
    </ligand>
</feature>
<feature type="binding site" evidence="9">
    <location>
        <position position="187"/>
    </location>
    <ligand>
        <name>Ca(2+)</name>
        <dbReference type="ChEBI" id="CHEBI:29108"/>
        <label>1</label>
    </ligand>
</feature>
<feature type="signal peptide" evidence="12">
    <location>
        <begin position="1"/>
        <end position="18"/>
    </location>
</feature>
<dbReference type="PROSITE" id="PS50873">
    <property type="entry name" value="PEROXIDASE_4"/>
    <property type="match status" value="1"/>
</dbReference>
<evidence type="ECO:0000256" key="10">
    <source>
        <dbReference type="PIRSR" id="PIRSR601621-3"/>
    </source>
</evidence>
<evidence type="ECO:0000256" key="6">
    <source>
        <dbReference type="ARBA" id="ARBA00023004"/>
    </source>
</evidence>
<evidence type="ECO:0000313" key="15">
    <source>
        <dbReference type="EMBL" id="QDS68272.1"/>
    </source>
</evidence>
<dbReference type="PANTHER" id="PTHR31356:SF66">
    <property type="entry name" value="CATALASE-PEROXIDASE"/>
    <property type="match status" value="1"/>
</dbReference>
<keyword evidence="6 9" id="KW-0408">Iron</keyword>
<feature type="binding site" evidence="9">
    <location>
        <position position="204"/>
    </location>
    <ligand>
        <name>Ca(2+)</name>
        <dbReference type="ChEBI" id="CHEBI:29108"/>
        <label>1</label>
    </ligand>
</feature>
<proteinExistence type="inferred from homology"/>
<evidence type="ECO:0000256" key="13">
    <source>
        <dbReference type="SAM" id="MobiDB-lite"/>
    </source>
</evidence>
<feature type="disulfide bond" evidence="11">
    <location>
        <begin position="173"/>
        <end position="253"/>
    </location>
</feature>
<evidence type="ECO:0000256" key="1">
    <source>
        <dbReference type="ARBA" id="ARBA00006089"/>
    </source>
</evidence>
<dbReference type="GO" id="GO:0020037">
    <property type="term" value="F:heme binding"/>
    <property type="evidence" value="ECO:0007669"/>
    <property type="project" value="UniProtKB-UniRule"/>
</dbReference>
<keyword evidence="12" id="KW-0732">Signal</keyword>
<dbReference type="Gene3D" id="1.10.520.10">
    <property type="match status" value="1"/>
</dbReference>
<dbReference type="InterPro" id="IPR044831">
    <property type="entry name" value="Ccp1-like"/>
</dbReference>
<feature type="compositionally biased region" description="Pro residues" evidence="13">
    <location>
        <begin position="53"/>
        <end position="72"/>
    </location>
</feature>
<evidence type="ECO:0000256" key="4">
    <source>
        <dbReference type="ARBA" id="ARBA00022723"/>
    </source>
</evidence>
<dbReference type="PROSITE" id="PS00436">
    <property type="entry name" value="PEROXIDASE_2"/>
    <property type="match status" value="1"/>
</dbReference>
<organism evidence="15 16">
    <name type="scientific">Venturia effusa</name>
    <dbReference type="NCBI Taxonomy" id="50376"/>
    <lineage>
        <taxon>Eukaryota</taxon>
        <taxon>Fungi</taxon>
        <taxon>Dikarya</taxon>
        <taxon>Ascomycota</taxon>
        <taxon>Pezizomycotina</taxon>
        <taxon>Dothideomycetes</taxon>
        <taxon>Pleosporomycetidae</taxon>
        <taxon>Venturiales</taxon>
        <taxon>Venturiaceae</taxon>
        <taxon>Venturia</taxon>
    </lineage>
</organism>
<keyword evidence="5 12" id="KW-0560">Oxidoreductase</keyword>
<dbReference type="GO" id="GO:0004601">
    <property type="term" value="F:peroxidase activity"/>
    <property type="evidence" value="ECO:0007669"/>
    <property type="project" value="UniProtKB-KW"/>
</dbReference>
<dbReference type="EMBL" id="CP042185">
    <property type="protein sequence ID" value="QDS68272.1"/>
    <property type="molecule type" value="Genomic_DNA"/>
</dbReference>
<dbReference type="InterPro" id="IPR019794">
    <property type="entry name" value="Peroxidases_AS"/>
</dbReference>
<dbReference type="InterPro" id="IPR001621">
    <property type="entry name" value="Ligninase"/>
</dbReference>
<feature type="region of interest" description="Disordered" evidence="13">
    <location>
        <begin position="53"/>
        <end position="151"/>
    </location>
</feature>
<dbReference type="EC" id="1.11.1.-" evidence="12"/>
<dbReference type="InterPro" id="IPR002016">
    <property type="entry name" value="Haem_peroxidase"/>
</dbReference>
<feature type="chain" id="PRO_5022259975" description="Peroxidase" evidence="12">
    <location>
        <begin position="19"/>
        <end position="424"/>
    </location>
</feature>
<gene>
    <name evidence="15" type="ORF">FKW77_010636</name>
</gene>
<dbReference type="SUPFAM" id="SSF48113">
    <property type="entry name" value="Heme-dependent peroxidases"/>
    <property type="match status" value="1"/>
</dbReference>
<evidence type="ECO:0000256" key="8">
    <source>
        <dbReference type="PIRSR" id="PIRSR601621-1"/>
    </source>
</evidence>
<evidence type="ECO:0000256" key="5">
    <source>
        <dbReference type="ARBA" id="ARBA00023002"/>
    </source>
</evidence>
<dbReference type="Proteomes" id="UP000316270">
    <property type="component" value="Chromosome 1"/>
</dbReference>
<feature type="binding site" description="axial binding residue" evidence="9">
    <location>
        <position position="308"/>
    </location>
    <ligand>
        <name>heme b</name>
        <dbReference type="ChEBI" id="CHEBI:60344"/>
    </ligand>
    <ligandPart>
        <name>Fe</name>
        <dbReference type="ChEBI" id="CHEBI:18248"/>
    </ligandPart>
</feature>
<reference evidence="15 16" key="1">
    <citation type="submission" date="2019-07" db="EMBL/GenBank/DDBJ databases">
        <title>Finished genome of Venturia effusa.</title>
        <authorList>
            <person name="Young C.A."/>
            <person name="Cox M.P."/>
            <person name="Ganley A.R.D."/>
            <person name="David W.J."/>
        </authorList>
    </citation>
    <scope>NUCLEOTIDE SEQUENCE [LARGE SCALE GENOMIC DNA]</scope>
    <source>
        <strain evidence="16">albino</strain>
    </source>
</reference>
<dbReference type="GO" id="GO:0000302">
    <property type="term" value="P:response to reactive oxygen species"/>
    <property type="evidence" value="ECO:0007669"/>
    <property type="project" value="TreeGrafter"/>
</dbReference>
<feature type="binding site" evidence="9">
    <location>
        <position position="309"/>
    </location>
    <ligand>
        <name>Ca(2+)</name>
        <dbReference type="ChEBI" id="CHEBI:29108"/>
        <label>2</label>
    </ligand>
</feature>
<comment type="cofactor">
    <cofactor evidence="9 12">
        <name>Ca(2+)</name>
        <dbReference type="ChEBI" id="CHEBI:29108"/>
    </cofactor>
    <text evidence="9 12">Binds 2 calcium ions per subunit.</text>
</comment>
<feature type="binding site" evidence="9">
    <location>
        <position position="333"/>
    </location>
    <ligand>
        <name>Ca(2+)</name>
        <dbReference type="ChEBI" id="CHEBI:29108"/>
        <label>2</label>
    </ligand>
</feature>
<sequence length="424" mass="43653">MLASHFLSILLATPSVQAIGMPSLLSTFLSRRQDPAPVPAPVPAPSLAVPVSAPPVPTPDAPVPAPAVPAPPQDSAIPSPAAPAPLPAAPAPLPAAPAAPADSPVPSPDPAAASADGIIGADPAVGPDADTKKKPKPPKGERPPLPGVNGECPPIWNKISKALTPMFLEGGQCNDLARGAIRAAFHDCGAYDLSLGKTGGCDGSLFLAPEEMERKENGGLREVVPILGRMAQRYGVGMADFFQFAGAHAVKTCPLGPTVQVFVGRKDSAVANPEGLLPDPRSPGDQLVKLFENKGISATELAALVGAHTSARQRVFQPSKAGAPLDTTPGVWDVKFYSQVFQKNAPFILPSDAALAKNAATGLAFRAFAASQGGWNAAYSPAMTHLGLLGVETAGLIDCTSALPQGSFKRRAVPAKRSWWQNAW</sequence>
<dbReference type="GO" id="GO:0034599">
    <property type="term" value="P:cellular response to oxidative stress"/>
    <property type="evidence" value="ECO:0007669"/>
    <property type="project" value="InterPro"/>
</dbReference>
<keyword evidence="9 12" id="KW-0106">Calcium</keyword>
<evidence type="ECO:0000259" key="14">
    <source>
        <dbReference type="PROSITE" id="PS50873"/>
    </source>
</evidence>
<comment type="similarity">
    <text evidence="1 12">Belongs to the peroxidase family. Ligninase subfamily.</text>
</comment>
<evidence type="ECO:0000313" key="16">
    <source>
        <dbReference type="Proteomes" id="UP000316270"/>
    </source>
</evidence>
<evidence type="ECO:0000256" key="12">
    <source>
        <dbReference type="RuleBase" id="RU363051"/>
    </source>
</evidence>
<protein>
    <recommendedName>
        <fullName evidence="12">Peroxidase</fullName>
        <ecNumber evidence="12">1.11.1.-</ecNumber>
    </recommendedName>
</protein>
<evidence type="ECO:0000256" key="9">
    <source>
        <dbReference type="PIRSR" id="PIRSR601621-2"/>
    </source>
</evidence>
<dbReference type="AlphaFoldDB" id="A0A517KY19"/>
<dbReference type="Gene3D" id="1.10.420.10">
    <property type="entry name" value="Peroxidase, domain 2"/>
    <property type="match status" value="1"/>
</dbReference>
<dbReference type="PANTHER" id="PTHR31356">
    <property type="entry name" value="THYLAKOID LUMENAL 29 KDA PROTEIN, CHLOROPLASTIC-RELATED"/>
    <property type="match status" value="1"/>
</dbReference>
<feature type="compositionally biased region" description="Pro residues" evidence="13">
    <location>
        <begin position="80"/>
        <end position="109"/>
    </location>
</feature>
<feature type="active site" description="Proton acceptor" evidence="8">
    <location>
        <position position="186"/>
    </location>
</feature>
<evidence type="ECO:0000256" key="2">
    <source>
        <dbReference type="ARBA" id="ARBA00022559"/>
    </source>
</evidence>
<evidence type="ECO:0000256" key="11">
    <source>
        <dbReference type="PIRSR" id="PIRSR601621-4"/>
    </source>
</evidence>
<accession>A0A517KY19</accession>
<name>A0A517KY19_9PEZI</name>
<keyword evidence="4 9" id="KW-0479">Metal-binding</keyword>
<dbReference type="Pfam" id="PF00141">
    <property type="entry name" value="peroxidase"/>
    <property type="match status" value="1"/>
</dbReference>